<evidence type="ECO:0000256" key="2">
    <source>
        <dbReference type="SAM" id="SignalP"/>
    </source>
</evidence>
<dbReference type="AlphaFoldDB" id="A0A1J1HSR3"/>
<accession>A0A1J1HSR3</accession>
<feature type="signal peptide" evidence="2">
    <location>
        <begin position="1"/>
        <end position="19"/>
    </location>
</feature>
<evidence type="ECO:0000256" key="1">
    <source>
        <dbReference type="SAM" id="MobiDB-lite"/>
    </source>
</evidence>
<feature type="region of interest" description="Disordered" evidence="1">
    <location>
        <begin position="393"/>
        <end position="413"/>
    </location>
</feature>
<protein>
    <submittedName>
        <fullName evidence="3">CLUMA_CG004800, isoform A</fullName>
    </submittedName>
</protein>
<sequence>MKFVIFLMIFSISCHSIKGTKDEKSISKVLRSLMQTPQTQKNRETLTKNLRHSVAMGVALGALRVEERMESNIIKLFDNFVKTVRRSDLEKAAMQYKNILNTISNDRVRLSMLRSISNIASLSKGSNAIKDSINIASKIGKLKKENPVQELKTFEVSDMEKKLQSDVQEHLKLIRETTRKSVTDLMKNLNLKTKLKLPDLPAAASSNHFERENLLNYFMKGKLGQMFKSQKQQVDDSGEEFTDKENQEEGDENFEGALDAPPAGNGGFTALIASLSGGDEGSDVGALVGVLSGAISNLLGPEGLDIPSTLATASSLITGLLAGDENFGKVLASYIGTVVDGSSGGGGAESNGEFFGNFVGTLFAELSADPEEEAGPQPKLFIDYFFRGIEQSKQKRDTEDSEGAETEENKGGGSAGFISELVSSFVGGITNLLFKASISSSGGSSHGSAGLSSGSSDGSHKGSAHATEAIKT</sequence>
<reference evidence="3 4" key="1">
    <citation type="submission" date="2015-04" db="EMBL/GenBank/DDBJ databases">
        <authorList>
            <person name="Syromyatnikov M.Y."/>
            <person name="Popov V.N."/>
        </authorList>
    </citation>
    <scope>NUCLEOTIDE SEQUENCE [LARGE SCALE GENOMIC DNA]</scope>
</reference>
<feature type="compositionally biased region" description="Low complexity" evidence="1">
    <location>
        <begin position="438"/>
        <end position="457"/>
    </location>
</feature>
<gene>
    <name evidence="3" type="primary">putative AGAP013464-PA</name>
    <name evidence="3" type="ORF">CLUMA_CG004800</name>
</gene>
<feature type="region of interest" description="Disordered" evidence="1">
    <location>
        <begin position="438"/>
        <end position="472"/>
    </location>
</feature>
<feature type="region of interest" description="Disordered" evidence="1">
    <location>
        <begin position="229"/>
        <end position="260"/>
    </location>
</feature>
<proteinExistence type="predicted"/>
<keyword evidence="4" id="KW-1185">Reference proteome</keyword>
<organism evidence="3 4">
    <name type="scientific">Clunio marinus</name>
    <dbReference type="NCBI Taxonomy" id="568069"/>
    <lineage>
        <taxon>Eukaryota</taxon>
        <taxon>Metazoa</taxon>
        <taxon>Ecdysozoa</taxon>
        <taxon>Arthropoda</taxon>
        <taxon>Hexapoda</taxon>
        <taxon>Insecta</taxon>
        <taxon>Pterygota</taxon>
        <taxon>Neoptera</taxon>
        <taxon>Endopterygota</taxon>
        <taxon>Diptera</taxon>
        <taxon>Nematocera</taxon>
        <taxon>Chironomoidea</taxon>
        <taxon>Chironomidae</taxon>
        <taxon>Clunio</taxon>
    </lineage>
</organism>
<dbReference type="EMBL" id="CVRI01000020">
    <property type="protein sequence ID" value="CRK91112.1"/>
    <property type="molecule type" value="Genomic_DNA"/>
</dbReference>
<dbReference type="OrthoDB" id="7488383at2759"/>
<dbReference type="Proteomes" id="UP000183832">
    <property type="component" value="Unassembled WGS sequence"/>
</dbReference>
<name>A0A1J1HSR3_9DIPT</name>
<evidence type="ECO:0000313" key="4">
    <source>
        <dbReference type="Proteomes" id="UP000183832"/>
    </source>
</evidence>
<evidence type="ECO:0000313" key="3">
    <source>
        <dbReference type="EMBL" id="CRK91112.1"/>
    </source>
</evidence>
<feature type="chain" id="PRO_5013108479" evidence="2">
    <location>
        <begin position="20"/>
        <end position="472"/>
    </location>
</feature>
<keyword evidence="2" id="KW-0732">Signal</keyword>